<dbReference type="GO" id="GO:0003735">
    <property type="term" value="F:structural constituent of ribosome"/>
    <property type="evidence" value="ECO:0007669"/>
    <property type="project" value="InterPro"/>
</dbReference>
<dbReference type="Pfam" id="PF14693">
    <property type="entry name" value="Ribosomal_TL5_C"/>
    <property type="match status" value="1"/>
</dbReference>
<dbReference type="AlphaFoldDB" id="A0A0C2SF35"/>
<keyword evidence="3 5" id="KW-0689">Ribosomal protein</keyword>
<name>A0A0C2SF35_9BACL</name>
<evidence type="ECO:0000256" key="1">
    <source>
        <dbReference type="ARBA" id="ARBA00022730"/>
    </source>
</evidence>
<feature type="domain" description="Large ribosomal subunit protein bL25 L25" evidence="7">
    <location>
        <begin position="5"/>
        <end position="91"/>
    </location>
</feature>
<evidence type="ECO:0000256" key="3">
    <source>
        <dbReference type="ARBA" id="ARBA00022980"/>
    </source>
</evidence>
<dbReference type="SUPFAM" id="SSF50715">
    <property type="entry name" value="Ribosomal protein L25-like"/>
    <property type="match status" value="1"/>
</dbReference>
<dbReference type="NCBIfam" id="NF004133">
    <property type="entry name" value="PRK05618.2-4"/>
    <property type="match status" value="1"/>
</dbReference>
<dbReference type="Gene3D" id="2.170.120.20">
    <property type="entry name" value="Ribosomal protein L25, beta domain"/>
    <property type="match status" value="1"/>
</dbReference>
<evidence type="ECO:0000259" key="8">
    <source>
        <dbReference type="Pfam" id="PF14693"/>
    </source>
</evidence>
<dbReference type="CDD" id="cd00495">
    <property type="entry name" value="Ribosomal_L25_TL5_CTC"/>
    <property type="match status" value="1"/>
</dbReference>
<protein>
    <recommendedName>
        <fullName evidence="5">Large ribosomal subunit protein bL25</fullName>
    </recommendedName>
    <alternativeName>
        <fullName evidence="5">General stress protein CTC</fullName>
    </alternativeName>
</protein>
<dbReference type="OrthoDB" id="9790002at2"/>
<accession>A0A0C2SF35</accession>
<evidence type="ECO:0000256" key="2">
    <source>
        <dbReference type="ARBA" id="ARBA00022884"/>
    </source>
</evidence>
<proteinExistence type="inferred from homology"/>
<comment type="caution">
    <text evidence="9">The sequence shown here is derived from an EMBL/GenBank/DDBJ whole genome shotgun (WGS) entry which is preliminary data.</text>
</comment>
<keyword evidence="10" id="KW-1185">Reference proteome</keyword>
<gene>
    <name evidence="5" type="primary">rplY</name>
    <name evidence="5" type="synonym">ctc</name>
    <name evidence="9" type="ORF">KP78_00490</name>
</gene>
<dbReference type="RefSeq" id="WP_041085324.1">
    <property type="nucleotide sequence ID" value="NZ_JXRP01000003.1"/>
</dbReference>
<dbReference type="GO" id="GO:0008097">
    <property type="term" value="F:5S rRNA binding"/>
    <property type="evidence" value="ECO:0007669"/>
    <property type="project" value="InterPro"/>
</dbReference>
<evidence type="ECO:0000256" key="6">
    <source>
        <dbReference type="SAM" id="MobiDB-lite"/>
    </source>
</evidence>
<dbReference type="PANTHER" id="PTHR33284">
    <property type="entry name" value="RIBOSOMAL PROTEIN L25/GLN-TRNA SYNTHETASE, ANTI-CODON-BINDING DOMAIN-CONTAINING PROTEIN"/>
    <property type="match status" value="1"/>
</dbReference>
<evidence type="ECO:0000259" key="7">
    <source>
        <dbReference type="Pfam" id="PF01386"/>
    </source>
</evidence>
<dbReference type="InterPro" id="IPR037121">
    <property type="entry name" value="Ribosomal_bL25_C"/>
</dbReference>
<dbReference type="InterPro" id="IPR020056">
    <property type="entry name" value="Rbsml_bL25/Gln-tRNA_synth_N"/>
</dbReference>
<reference evidence="9 10" key="1">
    <citation type="submission" date="2015-01" db="EMBL/GenBank/DDBJ databases">
        <title>Genome sequencing of Jeotgalibacillus soli.</title>
        <authorList>
            <person name="Goh K.M."/>
            <person name="Chan K.-G."/>
            <person name="Yaakop A.S."/>
            <person name="Ee R."/>
            <person name="Gan H.M."/>
            <person name="Chan C.S."/>
        </authorList>
    </citation>
    <scope>NUCLEOTIDE SEQUENCE [LARGE SCALE GENOMIC DNA]</scope>
    <source>
        <strain evidence="9 10">P9</strain>
    </source>
</reference>
<feature type="compositionally biased region" description="Acidic residues" evidence="6">
    <location>
        <begin position="186"/>
        <end position="195"/>
    </location>
</feature>
<dbReference type="NCBIfam" id="TIGR00731">
    <property type="entry name" value="bL25_bact_ctc"/>
    <property type="match status" value="1"/>
</dbReference>
<dbReference type="InterPro" id="IPR001021">
    <property type="entry name" value="Ribosomal_bL25_long"/>
</dbReference>
<evidence type="ECO:0000313" key="10">
    <source>
        <dbReference type="Proteomes" id="UP000031938"/>
    </source>
</evidence>
<feature type="region of interest" description="Disordered" evidence="6">
    <location>
        <begin position="180"/>
        <end position="206"/>
    </location>
</feature>
<dbReference type="GO" id="GO:0022625">
    <property type="term" value="C:cytosolic large ribosomal subunit"/>
    <property type="evidence" value="ECO:0007669"/>
    <property type="project" value="TreeGrafter"/>
</dbReference>
<dbReference type="Gene3D" id="2.40.240.10">
    <property type="entry name" value="Ribosomal Protein L25, Chain P"/>
    <property type="match status" value="1"/>
</dbReference>
<dbReference type="Pfam" id="PF01386">
    <property type="entry name" value="Ribosomal_L25p"/>
    <property type="match status" value="1"/>
</dbReference>
<dbReference type="InterPro" id="IPR011035">
    <property type="entry name" value="Ribosomal_bL25/Gln-tRNA_synth"/>
</dbReference>
<dbReference type="EMBL" id="JXRP01000003">
    <property type="protein sequence ID" value="KIL52514.1"/>
    <property type="molecule type" value="Genomic_DNA"/>
</dbReference>
<keyword evidence="1 5" id="KW-0699">rRNA-binding</keyword>
<dbReference type="Proteomes" id="UP000031938">
    <property type="component" value="Unassembled WGS sequence"/>
</dbReference>
<keyword evidence="4 5" id="KW-0687">Ribonucleoprotein</keyword>
<comment type="subunit">
    <text evidence="5">Part of the 50S ribosomal subunit; part of the 5S rRNA/L5/L18/L25 subcomplex. Contacts the 5S rRNA. Binds to the 5S rRNA independently of L5 and L18.</text>
</comment>
<dbReference type="InterPro" id="IPR020930">
    <property type="entry name" value="Ribosomal_uL5_bac-type"/>
</dbReference>
<dbReference type="HAMAP" id="MF_01334">
    <property type="entry name" value="Ribosomal_bL25_CTC"/>
    <property type="match status" value="1"/>
</dbReference>
<dbReference type="InterPro" id="IPR029751">
    <property type="entry name" value="Ribosomal_L25_dom"/>
</dbReference>
<dbReference type="STRING" id="889306.KP78_00490"/>
<evidence type="ECO:0000313" key="9">
    <source>
        <dbReference type="EMBL" id="KIL52514.1"/>
    </source>
</evidence>
<comment type="similarity">
    <text evidence="5">Belongs to the bacterial ribosomal protein bL25 family. CTC subfamily.</text>
</comment>
<dbReference type="InterPro" id="IPR020057">
    <property type="entry name" value="Ribosomal_bL25_b-dom"/>
</dbReference>
<dbReference type="GO" id="GO:0006412">
    <property type="term" value="P:translation"/>
    <property type="evidence" value="ECO:0007669"/>
    <property type="project" value="UniProtKB-UniRule"/>
</dbReference>
<dbReference type="PATRIC" id="fig|889306.3.peg.48"/>
<evidence type="ECO:0000256" key="4">
    <source>
        <dbReference type="ARBA" id="ARBA00023274"/>
    </source>
</evidence>
<sequence>MSSILKATTRKGFKKSDRNGLRKEGKLPAVVYGYNVNNTSIAINEMELIKTIRDVGRNGIIDLDIEGNKQKVVLSDFQSDFLKDQIVHADFLAVNLSSELEVDVSVKLIGESAGAKEGGVVQMILHTLSVSAKPNDIPDSIEVDISKLEIAESISVGDIRDQFQFTMNHEDDETIVTVLTPRVEEKSEENDEADGTESKKEETETN</sequence>
<feature type="compositionally biased region" description="Basic and acidic residues" evidence="6">
    <location>
        <begin position="196"/>
        <end position="206"/>
    </location>
</feature>
<keyword evidence="2 5" id="KW-0694">RNA-binding</keyword>
<organism evidence="9 10">
    <name type="scientific">Jeotgalibacillus soli</name>
    <dbReference type="NCBI Taxonomy" id="889306"/>
    <lineage>
        <taxon>Bacteria</taxon>
        <taxon>Bacillati</taxon>
        <taxon>Bacillota</taxon>
        <taxon>Bacilli</taxon>
        <taxon>Bacillales</taxon>
        <taxon>Caryophanaceae</taxon>
        <taxon>Jeotgalibacillus</taxon>
    </lineage>
</organism>
<evidence type="ECO:0000256" key="5">
    <source>
        <dbReference type="HAMAP-Rule" id="MF_01334"/>
    </source>
</evidence>
<comment type="function">
    <text evidence="5">This is one of the proteins that binds to the 5S RNA in the ribosome where it forms part of the central protuberance.</text>
</comment>
<dbReference type="PANTHER" id="PTHR33284:SF1">
    <property type="entry name" value="RIBOSOMAL PROTEIN L25_GLN-TRNA SYNTHETASE, ANTI-CODON-BINDING DOMAIN-CONTAINING PROTEIN"/>
    <property type="match status" value="1"/>
</dbReference>
<feature type="region of interest" description="Disordered" evidence="6">
    <location>
        <begin position="1"/>
        <end position="20"/>
    </location>
</feature>
<feature type="domain" description="Large ribosomal subunit protein bL25 beta" evidence="8">
    <location>
        <begin position="100"/>
        <end position="182"/>
    </location>
</feature>